<dbReference type="SUPFAM" id="SSF48726">
    <property type="entry name" value="Immunoglobulin"/>
    <property type="match status" value="4"/>
</dbReference>
<dbReference type="Proteomes" id="UP000828390">
    <property type="component" value="Unassembled WGS sequence"/>
</dbReference>
<evidence type="ECO:0000256" key="1">
    <source>
        <dbReference type="ARBA" id="ARBA00004479"/>
    </source>
</evidence>
<dbReference type="GO" id="GO:0050839">
    <property type="term" value="F:cell adhesion molecule binding"/>
    <property type="evidence" value="ECO:0007669"/>
    <property type="project" value="TreeGrafter"/>
</dbReference>
<feature type="domain" description="Ig-like" evidence="7">
    <location>
        <begin position="4"/>
        <end position="111"/>
    </location>
</feature>
<dbReference type="PROSITE" id="PS50835">
    <property type="entry name" value="IG_LIKE"/>
    <property type="match status" value="5"/>
</dbReference>
<dbReference type="InterPro" id="IPR051275">
    <property type="entry name" value="Cell_adhesion_signaling"/>
</dbReference>
<reference evidence="8" key="1">
    <citation type="journal article" date="2019" name="bioRxiv">
        <title>The Genome of the Zebra Mussel, Dreissena polymorpha: A Resource for Invasive Species Research.</title>
        <authorList>
            <person name="McCartney M.A."/>
            <person name="Auch B."/>
            <person name="Kono T."/>
            <person name="Mallez S."/>
            <person name="Zhang Y."/>
            <person name="Obille A."/>
            <person name="Becker A."/>
            <person name="Abrahante J.E."/>
            <person name="Garbe J."/>
            <person name="Badalamenti J.P."/>
            <person name="Herman A."/>
            <person name="Mangelson H."/>
            <person name="Liachko I."/>
            <person name="Sullivan S."/>
            <person name="Sone E.D."/>
            <person name="Koren S."/>
            <person name="Silverstein K.A.T."/>
            <person name="Beckman K.B."/>
            <person name="Gohl D.M."/>
        </authorList>
    </citation>
    <scope>NUCLEOTIDE SEQUENCE</scope>
    <source>
        <strain evidence="8">Duluth1</strain>
        <tissue evidence="8">Whole animal</tissue>
    </source>
</reference>
<dbReference type="EMBL" id="JAIWYP010000015">
    <property type="protein sequence ID" value="KAH3699168.1"/>
    <property type="molecule type" value="Genomic_DNA"/>
</dbReference>
<dbReference type="InterPro" id="IPR036179">
    <property type="entry name" value="Ig-like_dom_sf"/>
</dbReference>
<evidence type="ECO:0000256" key="3">
    <source>
        <dbReference type="ARBA" id="ARBA00023157"/>
    </source>
</evidence>
<dbReference type="InterPro" id="IPR013162">
    <property type="entry name" value="CD80_C2-set"/>
</dbReference>
<dbReference type="PANTHER" id="PTHR11640">
    <property type="entry name" value="NEPHRIN"/>
    <property type="match status" value="1"/>
</dbReference>
<comment type="caution">
    <text evidence="8">The sequence shown here is derived from an EMBL/GenBank/DDBJ whole genome shotgun (WGS) entry which is preliminary data.</text>
</comment>
<feature type="domain" description="Ig-like" evidence="7">
    <location>
        <begin position="313"/>
        <end position="355"/>
    </location>
</feature>
<keyword evidence="2 6" id="KW-0472">Membrane</keyword>
<evidence type="ECO:0000256" key="2">
    <source>
        <dbReference type="ARBA" id="ARBA00023136"/>
    </source>
</evidence>
<keyword evidence="6" id="KW-1133">Transmembrane helix</keyword>
<keyword evidence="9" id="KW-1185">Reference proteome</keyword>
<evidence type="ECO:0000259" key="7">
    <source>
        <dbReference type="PROSITE" id="PS50835"/>
    </source>
</evidence>
<proteinExistence type="predicted"/>
<feature type="transmembrane region" description="Helical" evidence="6">
    <location>
        <begin position="819"/>
        <end position="844"/>
    </location>
</feature>
<dbReference type="PANTHER" id="PTHR11640:SF31">
    <property type="entry name" value="IRREGULAR CHIASM C-ROUGHEST PROTEIN-RELATED"/>
    <property type="match status" value="1"/>
</dbReference>
<keyword evidence="4" id="KW-0325">Glycoprotein</keyword>
<keyword evidence="3" id="KW-1015">Disulfide bond</keyword>
<evidence type="ECO:0000256" key="6">
    <source>
        <dbReference type="SAM" id="Phobius"/>
    </source>
</evidence>
<evidence type="ECO:0000256" key="4">
    <source>
        <dbReference type="ARBA" id="ARBA00023180"/>
    </source>
</evidence>
<name>A0A9D4BLA0_DREPO</name>
<gene>
    <name evidence="8" type="ORF">DPMN_074122</name>
</gene>
<accession>A0A9D4BLA0</accession>
<feature type="domain" description="Ig-like" evidence="7">
    <location>
        <begin position="612"/>
        <end position="702"/>
    </location>
</feature>
<dbReference type="GO" id="GO:0005886">
    <property type="term" value="C:plasma membrane"/>
    <property type="evidence" value="ECO:0007669"/>
    <property type="project" value="TreeGrafter"/>
</dbReference>
<dbReference type="InterPro" id="IPR007110">
    <property type="entry name" value="Ig-like_dom"/>
</dbReference>
<feature type="domain" description="Ig-like" evidence="7">
    <location>
        <begin position="120"/>
        <end position="208"/>
    </location>
</feature>
<evidence type="ECO:0000256" key="5">
    <source>
        <dbReference type="ARBA" id="ARBA00023319"/>
    </source>
</evidence>
<evidence type="ECO:0000313" key="8">
    <source>
        <dbReference type="EMBL" id="KAH3699168.1"/>
    </source>
</evidence>
<organism evidence="8 9">
    <name type="scientific">Dreissena polymorpha</name>
    <name type="common">Zebra mussel</name>
    <name type="synonym">Mytilus polymorpha</name>
    <dbReference type="NCBI Taxonomy" id="45954"/>
    <lineage>
        <taxon>Eukaryota</taxon>
        <taxon>Metazoa</taxon>
        <taxon>Spiralia</taxon>
        <taxon>Lophotrochozoa</taxon>
        <taxon>Mollusca</taxon>
        <taxon>Bivalvia</taxon>
        <taxon>Autobranchia</taxon>
        <taxon>Heteroconchia</taxon>
        <taxon>Euheterodonta</taxon>
        <taxon>Imparidentia</taxon>
        <taxon>Neoheterodontei</taxon>
        <taxon>Myida</taxon>
        <taxon>Dreissenoidea</taxon>
        <taxon>Dreissenidae</taxon>
        <taxon>Dreissena</taxon>
    </lineage>
</organism>
<feature type="domain" description="Ig-like" evidence="7">
    <location>
        <begin position="405"/>
        <end position="494"/>
    </location>
</feature>
<dbReference type="GO" id="GO:0098609">
    <property type="term" value="P:cell-cell adhesion"/>
    <property type="evidence" value="ECO:0007669"/>
    <property type="project" value="TreeGrafter"/>
</dbReference>
<reference evidence="8" key="2">
    <citation type="submission" date="2020-11" db="EMBL/GenBank/DDBJ databases">
        <authorList>
            <person name="McCartney M.A."/>
            <person name="Auch B."/>
            <person name="Kono T."/>
            <person name="Mallez S."/>
            <person name="Becker A."/>
            <person name="Gohl D.M."/>
            <person name="Silverstein K.A.T."/>
            <person name="Koren S."/>
            <person name="Bechman K.B."/>
            <person name="Herman A."/>
            <person name="Abrahante J.E."/>
            <person name="Garbe J."/>
        </authorList>
    </citation>
    <scope>NUCLEOTIDE SEQUENCE</scope>
    <source>
        <strain evidence="8">Duluth1</strain>
        <tissue evidence="8">Whole animal</tissue>
    </source>
</reference>
<protein>
    <recommendedName>
        <fullName evidence="7">Ig-like domain-containing protein</fullName>
    </recommendedName>
</protein>
<dbReference type="InterPro" id="IPR003599">
    <property type="entry name" value="Ig_sub"/>
</dbReference>
<dbReference type="Pfam" id="PF08205">
    <property type="entry name" value="C2-set_2"/>
    <property type="match status" value="1"/>
</dbReference>
<sequence>MLVPILSVFFTNPAVDNSVSIVENTTRTFTCQTSGGIPAANITWYKTSGLSETAITLGVTSSENTSADKTVIVTSTLTYIAKRTDNTRKVFCRASNILGNIKKLTREILLNIEYPPLDSPGIQGVSGTEGYKMIRNSGTLQELTCSVTGGNPLAQLTWTCYNGNQTESTQDDTVTRRVTWTAGMNIDSVCRCTASHTSSTWSREASIAVTSLYSPSDIQCTVGSATLTSGTIRVMQGRTFYIACTSTAKPTAQYKWTLPNGLTYTNPSISVSGATGTYILSVWNTMVPSVGNAVNGTASTAFNLDILVQPSTPAFYYVNGAQQTVINTSQLKEIQGTSFTLICNATGNPQPTSSWSGGASNTWDITAVNNISNTCIARNTLNPTGYQSEPRQSETKLDVIVLTPPGVITCSVGTARFTTGPVYVIRGSTFSISCESTSYPPPYKYTWTLPSGSTESGSTFTMQNIQSVNNNIYRIEVNNSMVPTVGASRDGTYSSLLNVHLLYAPTIQPKIYTQGIDTPSVNNDSYISAVENDSFSVYYDIDNGNPNATTLGWTRKSTTSVISVSKVLSFNRIQRIAAGIYTFTASNLMMPTGHNEQKGEAMRTVYINVKYPAETMSFYANNVMDKTTITATNGDDLRIVCTTDSNPMSQIQLLLGGRSINETLNRQLDFNKANTSCEYDMGEYTCMAQNELNTVAVMRRLQYFVKCTPRLSPFVSTITNVTGRLHMPGIIPISVIAYPEPTFVWQKLNVSNWQTIADTSRVFIATSTNRLQSNVIITNVAQEDFGTYRAIVNNSEGGATFELIFQSSDEVSSEVSSPIAGIVGGVVGGTLCLIAAIVAVIVVFRKYRITCAFAVERKHTRTDKTCNLYETSTNRLDMTDHLYSGVQGLHTDNDTAHGTVVYENTSITPTADQYQLLGATGTRNREGHVHDPLRSTYSTLVESRHREPAIQSQSSISIMFKVLSYCPLSVSPEGINGLRSVCQSVCQSVTLFWILR</sequence>
<comment type="subcellular location">
    <subcellularLocation>
        <location evidence="1">Membrane</location>
        <topology evidence="1">Single-pass type I membrane protein</topology>
    </subcellularLocation>
</comment>
<dbReference type="InterPro" id="IPR013783">
    <property type="entry name" value="Ig-like_fold"/>
</dbReference>
<dbReference type="AlphaFoldDB" id="A0A9D4BLA0"/>
<dbReference type="Gene3D" id="2.60.40.10">
    <property type="entry name" value="Immunoglobulins"/>
    <property type="match status" value="5"/>
</dbReference>
<keyword evidence="5" id="KW-0393">Immunoglobulin domain</keyword>
<dbReference type="SMART" id="SM00409">
    <property type="entry name" value="IG"/>
    <property type="match status" value="5"/>
</dbReference>
<evidence type="ECO:0000313" key="9">
    <source>
        <dbReference type="Proteomes" id="UP000828390"/>
    </source>
</evidence>
<keyword evidence="6" id="KW-0812">Transmembrane</keyword>
<dbReference type="GO" id="GO:0005911">
    <property type="term" value="C:cell-cell junction"/>
    <property type="evidence" value="ECO:0007669"/>
    <property type="project" value="TreeGrafter"/>
</dbReference>